<reference evidence="7 8" key="1">
    <citation type="journal article" date="2020" name="Microorganisms">
        <title>Osmotic Adaptation and Compatible Solute Biosynthesis of Phototrophic Bacteria as Revealed from Genome Analyses.</title>
        <authorList>
            <person name="Imhoff J.F."/>
            <person name="Rahn T."/>
            <person name="Kunzel S."/>
            <person name="Keller A."/>
            <person name="Neulinger S.C."/>
        </authorList>
    </citation>
    <scope>NUCLEOTIDE SEQUENCE [LARGE SCALE GENOMIC DNA]</scope>
    <source>
        <strain evidence="7 8">DSM 6210</strain>
    </source>
</reference>
<evidence type="ECO:0000313" key="8">
    <source>
        <dbReference type="Proteomes" id="UP000748752"/>
    </source>
</evidence>
<keyword evidence="4 5" id="KW-0378">Hydrolase</keyword>
<evidence type="ECO:0000313" key="7">
    <source>
        <dbReference type="EMBL" id="MBK1631995.1"/>
    </source>
</evidence>
<evidence type="ECO:0000256" key="3">
    <source>
        <dbReference type="ARBA" id="ARBA00022723"/>
    </source>
</evidence>
<gene>
    <name evidence="5" type="primary">vapC</name>
    <name evidence="7" type="ORF">CKO31_14870</name>
</gene>
<evidence type="ECO:0000256" key="2">
    <source>
        <dbReference type="ARBA" id="ARBA00022722"/>
    </source>
</evidence>
<keyword evidence="8" id="KW-1185">Reference proteome</keyword>
<evidence type="ECO:0000256" key="5">
    <source>
        <dbReference type="HAMAP-Rule" id="MF_00265"/>
    </source>
</evidence>
<sequence length="133" mass="14444">MIAVDTNVLVRILADDPEQPGQVAAARSLASEARQVFVPTVVQVETVWVLESGYRLSKQTIVEALDHLALNQAFVQEDADGCQRALDLFRGANADYADCLILAGCRARDVPLHTFDKRLSKLRGAALVTPDVA</sequence>
<dbReference type="InterPro" id="IPR002716">
    <property type="entry name" value="PIN_dom"/>
</dbReference>
<evidence type="ECO:0000256" key="1">
    <source>
        <dbReference type="ARBA" id="ARBA00022649"/>
    </source>
</evidence>
<comment type="function">
    <text evidence="5">Toxic component of a toxin-antitoxin (TA) system. An RNase.</text>
</comment>
<dbReference type="HAMAP" id="MF_00265">
    <property type="entry name" value="VapC_Nob1"/>
    <property type="match status" value="1"/>
</dbReference>
<keyword evidence="3 5" id="KW-0479">Metal-binding</keyword>
<comment type="caution">
    <text evidence="7">The sequence shown here is derived from an EMBL/GenBank/DDBJ whole genome shotgun (WGS) entry which is preliminary data.</text>
</comment>
<keyword evidence="5" id="KW-0460">Magnesium</keyword>
<dbReference type="CDD" id="cd18683">
    <property type="entry name" value="PIN_VapC-like"/>
    <property type="match status" value="1"/>
</dbReference>
<feature type="domain" description="PIN" evidence="6">
    <location>
        <begin position="2"/>
        <end position="123"/>
    </location>
</feature>
<feature type="binding site" evidence="5">
    <location>
        <position position="5"/>
    </location>
    <ligand>
        <name>Mg(2+)</name>
        <dbReference type="ChEBI" id="CHEBI:18420"/>
    </ligand>
</feature>
<organism evidence="7 8">
    <name type="scientific">Thiohalocapsa halophila</name>
    <dbReference type="NCBI Taxonomy" id="69359"/>
    <lineage>
        <taxon>Bacteria</taxon>
        <taxon>Pseudomonadati</taxon>
        <taxon>Pseudomonadota</taxon>
        <taxon>Gammaproteobacteria</taxon>
        <taxon>Chromatiales</taxon>
        <taxon>Chromatiaceae</taxon>
        <taxon>Thiohalocapsa</taxon>
    </lineage>
</organism>
<comment type="similarity">
    <text evidence="5">Belongs to the PINc/VapC protein family.</text>
</comment>
<keyword evidence="1 5" id="KW-1277">Toxin-antitoxin system</keyword>
<keyword evidence="2 5" id="KW-0540">Nuclease</keyword>
<dbReference type="EC" id="3.1.-.-" evidence="5"/>
<dbReference type="SUPFAM" id="SSF88723">
    <property type="entry name" value="PIN domain-like"/>
    <property type="match status" value="1"/>
</dbReference>
<dbReference type="PANTHER" id="PTHR39664">
    <property type="match status" value="1"/>
</dbReference>
<evidence type="ECO:0000259" key="6">
    <source>
        <dbReference type="Pfam" id="PF01850"/>
    </source>
</evidence>
<dbReference type="PANTHER" id="PTHR39664:SF2">
    <property type="entry name" value="NUCLEIC ACID-BINDING PROTEIN, CONTAINING PIN DOMAIN-RELATED"/>
    <property type="match status" value="1"/>
</dbReference>
<dbReference type="Gene3D" id="3.40.50.1010">
    <property type="entry name" value="5'-nuclease"/>
    <property type="match status" value="1"/>
</dbReference>
<dbReference type="InterPro" id="IPR029060">
    <property type="entry name" value="PIN-like_dom_sf"/>
</dbReference>
<dbReference type="Proteomes" id="UP000748752">
    <property type="component" value="Unassembled WGS sequence"/>
</dbReference>
<proteinExistence type="inferred from homology"/>
<dbReference type="RefSeq" id="WP_200239116.1">
    <property type="nucleotide sequence ID" value="NZ_NRRV01000037.1"/>
</dbReference>
<dbReference type="EMBL" id="NRRV01000037">
    <property type="protein sequence ID" value="MBK1631995.1"/>
    <property type="molecule type" value="Genomic_DNA"/>
</dbReference>
<name>A0ABS1CJA2_9GAMM</name>
<keyword evidence="5" id="KW-0800">Toxin</keyword>
<accession>A0ABS1CJA2</accession>
<comment type="cofactor">
    <cofactor evidence="5">
        <name>Mg(2+)</name>
        <dbReference type="ChEBI" id="CHEBI:18420"/>
    </cofactor>
</comment>
<dbReference type="Pfam" id="PF01850">
    <property type="entry name" value="PIN"/>
    <property type="match status" value="1"/>
</dbReference>
<dbReference type="InterPro" id="IPR022907">
    <property type="entry name" value="VapC_family"/>
</dbReference>
<evidence type="ECO:0000256" key="4">
    <source>
        <dbReference type="ARBA" id="ARBA00022801"/>
    </source>
</evidence>
<feature type="binding site" evidence="5">
    <location>
        <position position="98"/>
    </location>
    <ligand>
        <name>Mg(2+)</name>
        <dbReference type="ChEBI" id="CHEBI:18420"/>
    </ligand>
</feature>
<protein>
    <recommendedName>
        <fullName evidence="5">Ribonuclease VapC</fullName>
        <shortName evidence="5">RNase VapC</shortName>
        <ecNumber evidence="5">3.1.-.-</ecNumber>
    </recommendedName>
    <alternativeName>
        <fullName evidence="5">Toxin VapC</fullName>
    </alternativeName>
</protein>